<dbReference type="STRING" id="945713.IALB_2944"/>
<keyword evidence="7" id="KW-1185">Reference proteome</keyword>
<dbReference type="InterPro" id="IPR000209">
    <property type="entry name" value="Peptidase_S8/S53_dom"/>
</dbReference>
<dbReference type="SUPFAM" id="SSF52743">
    <property type="entry name" value="Subtilisin-like"/>
    <property type="match status" value="1"/>
</dbReference>
<keyword evidence="3" id="KW-0720">Serine protease</keyword>
<dbReference type="PRINTS" id="PR00723">
    <property type="entry name" value="SUBTILISIN"/>
</dbReference>
<reference evidence="6 7" key="1">
    <citation type="journal article" date="2012" name="Front. Microbiol.">
        <title>Complete genome of Ignavibacterium album, a metabolically versatile, flagellated, facultative anaerobe from the phylum Chlorobi.</title>
        <authorList>
            <person name="Liu Z."/>
            <person name="Frigaard N.-U."/>
            <person name="Vogl K."/>
            <person name="Iino T."/>
            <person name="Ohkuma M."/>
            <person name="Overmann J."/>
            <person name="Bryant D.A."/>
        </authorList>
    </citation>
    <scope>NUCLEOTIDE SEQUENCE [LARGE SCALE GENOMIC DNA]</scope>
    <source>
        <strain evidence="7">DSM 19864 / JCM 16511 / NBRC 101810 / Mat9-16</strain>
    </source>
</reference>
<evidence type="ECO:0000313" key="7">
    <source>
        <dbReference type="Proteomes" id="UP000007394"/>
    </source>
</evidence>
<dbReference type="EMBL" id="CP003418">
    <property type="protein sequence ID" value="AFH50647.1"/>
    <property type="molecule type" value="Genomic_DNA"/>
</dbReference>
<feature type="chain" id="PRO_5003624149" evidence="4">
    <location>
        <begin position="24"/>
        <end position="875"/>
    </location>
</feature>
<evidence type="ECO:0000256" key="2">
    <source>
        <dbReference type="ARBA" id="ARBA00022801"/>
    </source>
</evidence>
<name>I0ANU0_IGNAJ</name>
<dbReference type="PATRIC" id="fig|945713.3.peg.2961"/>
<sequence length="875" mass="97455">MKLSFKHTLFICLSFFFYSVSFAQLSDTSKVISLSAQELYFNRSENEEKISSDLFYMVVHFLKETYKGQSVQKVITELKKDEFSTFDDQNRLLVFIRLKSNSKSDETQLVNLINNSGGEVYHQEVGHNNLSEITAYLPIQEIIKIADNEKTALIKKPIPILFHIYKSLGDEQLKAQQVRQLFNVNGSNIKIGVINDGADKWSQAYAANELPMISIIRNGSGDEGTAMMEIIHDLAPSSELIFAGVKGLLFPVNWAFLAGLVNELHYTRECNIIVDDFYTPEEPFFSDEGLLGEAIRNFINDGGVYITAAGNSRKSLYSGVTSLGNGYHIFPDGNDYLEFVLEGSDYLYLQWSTSWTNPSLDLDFEALNTTTNTTYYSSSNQSYTTPPIENLDLTEPGVYRLKVKKRAGLETVEFKILSVRDNNIPNNNTKQIFGHSAYPNVISVAAYQANNQNTTSDYSSIGPALMYSTAIGQWTVQEVPTITATSGVETWVGSTGLWSGGYPVFDGTSASAPHIAGLAALYFHKLNVIENFNKSNMDFRNDLTLSATTLEIGTGGIWNNKSGFGKADILAAINRSLQTVATPVITPPGGIHPAPPPALEITISCETPDAAIYYTEDGSVPKGPPQINGTLYQNPFTIDSDRIIKAKAFKTGYNESGLATEIYNFGTIQEVATVSPVSGVYPVPLTVTISWSSGGYECWETVSWDNTVPPDPQIAGNNAIRVWRNPSGTEIPYVTLYKLKVQLKKDGQWGPVVYVQYDIRPTLRIAQIDDEITQGNNSFGEWYKWEDNNHWAAHLDETIVRPTQTSDWFIKASQEFKDPDVFRKYNVWTTNQGTNYFVNHAKIPIGPNTSSVLAHFKETYNVTVMNKLENSFSVN</sequence>
<dbReference type="KEGG" id="ial:IALB_2944"/>
<dbReference type="eggNOG" id="COG1404">
    <property type="taxonomic scope" value="Bacteria"/>
</dbReference>
<evidence type="ECO:0000256" key="3">
    <source>
        <dbReference type="ARBA" id="ARBA00022825"/>
    </source>
</evidence>
<evidence type="ECO:0000256" key="4">
    <source>
        <dbReference type="SAM" id="SignalP"/>
    </source>
</evidence>
<proteinExistence type="predicted"/>
<dbReference type="Proteomes" id="UP000007394">
    <property type="component" value="Chromosome"/>
</dbReference>
<evidence type="ECO:0000313" key="6">
    <source>
        <dbReference type="EMBL" id="AFH50647.1"/>
    </source>
</evidence>
<dbReference type="InterPro" id="IPR036852">
    <property type="entry name" value="Peptidase_S8/S53_dom_sf"/>
</dbReference>
<dbReference type="InterPro" id="IPR023828">
    <property type="entry name" value="Peptidase_S8_Ser-AS"/>
</dbReference>
<keyword evidence="4" id="KW-0732">Signal</keyword>
<dbReference type="RefSeq" id="WP_014561786.1">
    <property type="nucleotide sequence ID" value="NC_017464.1"/>
</dbReference>
<dbReference type="Pfam" id="PF00082">
    <property type="entry name" value="Peptidase_S8"/>
    <property type="match status" value="1"/>
</dbReference>
<dbReference type="GO" id="GO:0004252">
    <property type="term" value="F:serine-type endopeptidase activity"/>
    <property type="evidence" value="ECO:0007669"/>
    <property type="project" value="InterPro"/>
</dbReference>
<feature type="domain" description="Peptidase S8/S53" evidence="5">
    <location>
        <begin position="426"/>
        <end position="565"/>
    </location>
</feature>
<dbReference type="AlphaFoldDB" id="I0ANU0"/>
<dbReference type="GO" id="GO:0006508">
    <property type="term" value="P:proteolysis"/>
    <property type="evidence" value="ECO:0007669"/>
    <property type="project" value="UniProtKB-KW"/>
</dbReference>
<gene>
    <name evidence="6" type="ordered locus">IALB_2944</name>
</gene>
<keyword evidence="2" id="KW-0378">Hydrolase</keyword>
<evidence type="ECO:0000259" key="5">
    <source>
        <dbReference type="Pfam" id="PF00082"/>
    </source>
</evidence>
<keyword evidence="1 6" id="KW-0645">Protease</keyword>
<feature type="signal peptide" evidence="4">
    <location>
        <begin position="1"/>
        <end position="23"/>
    </location>
</feature>
<accession>I0ANU0</accession>
<dbReference type="HOGENOM" id="CLU_328405_0_0_10"/>
<dbReference type="InterPro" id="IPR026876">
    <property type="entry name" value="Fn3_assoc_repeat"/>
</dbReference>
<organism evidence="6 7">
    <name type="scientific">Ignavibacterium album (strain DSM 19864 / JCM 16511 / NBRC 101810 / Mat9-16)</name>
    <dbReference type="NCBI Taxonomy" id="945713"/>
    <lineage>
        <taxon>Bacteria</taxon>
        <taxon>Pseudomonadati</taxon>
        <taxon>Ignavibacteriota</taxon>
        <taxon>Ignavibacteria</taxon>
        <taxon>Ignavibacteriales</taxon>
        <taxon>Ignavibacteriaceae</taxon>
        <taxon>Ignavibacterium</taxon>
    </lineage>
</organism>
<dbReference type="Gene3D" id="3.40.50.200">
    <property type="entry name" value="Peptidase S8/S53 domain"/>
    <property type="match status" value="2"/>
</dbReference>
<dbReference type="OrthoDB" id="355609at2"/>
<dbReference type="PROSITE" id="PS00138">
    <property type="entry name" value="SUBTILASE_SER"/>
    <property type="match status" value="1"/>
</dbReference>
<dbReference type="InterPro" id="IPR015500">
    <property type="entry name" value="Peptidase_S8_subtilisin-rel"/>
</dbReference>
<protein>
    <submittedName>
        <fullName evidence="6">Subtilisin-like serine protease</fullName>
    </submittedName>
</protein>
<evidence type="ECO:0000256" key="1">
    <source>
        <dbReference type="ARBA" id="ARBA00022670"/>
    </source>
</evidence>
<dbReference type="Pfam" id="PF13287">
    <property type="entry name" value="Fn3_assoc"/>
    <property type="match status" value="1"/>
</dbReference>